<evidence type="ECO:0000256" key="2">
    <source>
        <dbReference type="ARBA" id="ARBA00022741"/>
    </source>
</evidence>
<keyword evidence="4 5" id="KW-0067">ATP-binding</keyword>
<keyword evidence="1" id="KW-0808">Transferase</keyword>
<reference evidence="8" key="1">
    <citation type="journal article" date="2019" name="Int. J. Syst. Evol. Microbiol.">
        <title>The Global Catalogue of Microorganisms (GCM) 10K type strain sequencing project: providing services to taxonomists for standard genome sequencing and annotation.</title>
        <authorList>
            <consortium name="The Broad Institute Genomics Platform"/>
            <consortium name="The Broad Institute Genome Sequencing Center for Infectious Disease"/>
            <person name="Wu L."/>
            <person name="Ma J."/>
        </authorList>
    </citation>
    <scope>NUCLEOTIDE SEQUENCE [LARGE SCALE GENOMIC DNA]</scope>
    <source>
        <strain evidence="8">CGMCC 1.10832</strain>
    </source>
</reference>
<feature type="binding site" evidence="5">
    <location>
        <position position="115"/>
    </location>
    <ligand>
        <name>ATP</name>
        <dbReference type="ChEBI" id="CHEBI:30616"/>
    </ligand>
</feature>
<evidence type="ECO:0000256" key="1">
    <source>
        <dbReference type="ARBA" id="ARBA00022679"/>
    </source>
</evidence>
<name>A0ABQ1MKH3_9BACT</name>
<dbReference type="PROSITE" id="PS50011">
    <property type="entry name" value="PROTEIN_KINASE_DOM"/>
    <property type="match status" value="1"/>
</dbReference>
<evidence type="ECO:0000256" key="4">
    <source>
        <dbReference type="ARBA" id="ARBA00022840"/>
    </source>
</evidence>
<evidence type="ECO:0000256" key="3">
    <source>
        <dbReference type="ARBA" id="ARBA00022777"/>
    </source>
</evidence>
<dbReference type="Gene3D" id="3.30.200.20">
    <property type="entry name" value="Phosphorylase Kinase, domain 1"/>
    <property type="match status" value="1"/>
</dbReference>
<comment type="caution">
    <text evidence="7">The sequence shown here is derived from an EMBL/GenBank/DDBJ whole genome shotgun (WGS) entry which is preliminary data.</text>
</comment>
<dbReference type="PANTHER" id="PTHR43289:SF6">
    <property type="entry name" value="SERINE_THREONINE-PROTEIN KINASE NEKL-3"/>
    <property type="match status" value="1"/>
</dbReference>
<dbReference type="SUPFAM" id="SSF48452">
    <property type="entry name" value="TPR-like"/>
    <property type="match status" value="2"/>
</dbReference>
<protein>
    <recommendedName>
        <fullName evidence="6">Protein kinase domain-containing protein</fullName>
    </recommendedName>
</protein>
<dbReference type="PROSITE" id="PS00108">
    <property type="entry name" value="PROTEIN_KINASE_ST"/>
    <property type="match status" value="1"/>
</dbReference>
<dbReference type="SMART" id="SM00220">
    <property type="entry name" value="S_TKc"/>
    <property type="match status" value="1"/>
</dbReference>
<gene>
    <name evidence="7" type="ORF">GCM10011506_27650</name>
</gene>
<dbReference type="Pfam" id="PF00069">
    <property type="entry name" value="Pkinase"/>
    <property type="match status" value="1"/>
</dbReference>
<dbReference type="PANTHER" id="PTHR43289">
    <property type="entry name" value="MITOGEN-ACTIVATED PROTEIN KINASE KINASE KINASE 20-RELATED"/>
    <property type="match status" value="1"/>
</dbReference>
<keyword evidence="3" id="KW-0418">Kinase</keyword>
<evidence type="ECO:0000313" key="8">
    <source>
        <dbReference type="Proteomes" id="UP000636010"/>
    </source>
</evidence>
<dbReference type="CDD" id="cd14014">
    <property type="entry name" value="STKc_PknB_like"/>
    <property type="match status" value="1"/>
</dbReference>
<dbReference type="InterPro" id="IPR011990">
    <property type="entry name" value="TPR-like_helical_dom_sf"/>
</dbReference>
<dbReference type="PROSITE" id="PS00107">
    <property type="entry name" value="PROTEIN_KINASE_ATP"/>
    <property type="match status" value="1"/>
</dbReference>
<dbReference type="InterPro" id="IPR000719">
    <property type="entry name" value="Prot_kinase_dom"/>
</dbReference>
<keyword evidence="2 5" id="KW-0547">Nucleotide-binding</keyword>
<accession>A0ABQ1MKH3</accession>
<organism evidence="7 8">
    <name type="scientific">Marivirga lumbricoides</name>
    <dbReference type="NCBI Taxonomy" id="1046115"/>
    <lineage>
        <taxon>Bacteria</taxon>
        <taxon>Pseudomonadati</taxon>
        <taxon>Bacteroidota</taxon>
        <taxon>Cytophagia</taxon>
        <taxon>Cytophagales</taxon>
        <taxon>Marivirgaceae</taxon>
        <taxon>Marivirga</taxon>
    </lineage>
</organism>
<dbReference type="RefSeq" id="WP_188464430.1">
    <property type="nucleotide sequence ID" value="NZ_BAABHU010000008.1"/>
</dbReference>
<evidence type="ECO:0000259" key="6">
    <source>
        <dbReference type="PROSITE" id="PS50011"/>
    </source>
</evidence>
<evidence type="ECO:0000256" key="5">
    <source>
        <dbReference type="PROSITE-ProRule" id="PRU10141"/>
    </source>
</evidence>
<dbReference type="Proteomes" id="UP000636010">
    <property type="component" value="Unassembled WGS sequence"/>
</dbReference>
<proteinExistence type="predicted"/>
<dbReference type="InterPro" id="IPR008271">
    <property type="entry name" value="Ser/Thr_kinase_AS"/>
</dbReference>
<sequence length="837" mass="95372">MENYSWEELSKLYDACLSLSDPEREIFLSENTEGKPELRSRIKEMLSQTKESEGYFKDLMKDIAEGFGANMPDLAKPGDIVKNYRIIEKIGAGGSSQVFVAERVDGQFDKKVAVKIFKKKGLGTFDDKSENEKQFLASLSHPSIAHIFDGGTLENGHPYIIMELVEGKTLQVYLKERNLTQKECLNIFSEVCSSVREAHNNLILHLDIKPGNLVVDKSQRIKLLDFGISQSLKQNMSDNTFSKLTFNFAAPEQLQGRILSVQTDIYQLGLLLYYLLSRGQILEGQEQTNLFLNGNDSKFIPSEELLSIIKKCLQSKPENRYQSVDQLLIDIYNYLQNYPVSTFSKSRFYIARKYVQRNSVATLLLSLVFLSLIGGTIVSLRQAQIANAEKEKAEKTAEFIKDLFISTSPLAEGENYKDLSVFDFLEIKKTLLFNEKSITVENKWELLNLLFETYINLPEADQAAEVASNMINLAIEEDNSLWILMSTHKKALAHSMSYNFEIADSLYNNVYMNMGELMEYNKQYAIQALSDIGLNFILQRNFDSAEFYLNEAISLPNQIQEEDLVIISTAYHYYSQVKRGLGEVDTALFYATKALEYKVQKYGLSDLRISSDLSDRAAIYADMKRYSDAEADLLNAIKIDLSVLDSSGVTVVMKLANYATLLSYQKKYNKAAELTEHLLKLRKERYGIYSFDNAFLCLNLTKYYSALNKYDLVDKNTSMGLQILDSLKGYPPYIKGLFLLSKSLVEIKGQKPKEALNHLEESQYLLTPLLNTPNNVYQEIIDYRRGGAFLQQGQIQEGEELINNAITRLKDKEGDNDIFIKEAEGYLNYLKTNSFTN</sequence>
<feature type="domain" description="Protein kinase" evidence="6">
    <location>
        <begin position="84"/>
        <end position="335"/>
    </location>
</feature>
<dbReference type="Gene3D" id="1.25.40.10">
    <property type="entry name" value="Tetratricopeptide repeat domain"/>
    <property type="match status" value="2"/>
</dbReference>
<dbReference type="InterPro" id="IPR011009">
    <property type="entry name" value="Kinase-like_dom_sf"/>
</dbReference>
<dbReference type="EMBL" id="BMEC01000008">
    <property type="protein sequence ID" value="GGC40537.1"/>
    <property type="molecule type" value="Genomic_DNA"/>
</dbReference>
<dbReference type="Gene3D" id="1.10.510.10">
    <property type="entry name" value="Transferase(Phosphotransferase) domain 1"/>
    <property type="match status" value="1"/>
</dbReference>
<keyword evidence="8" id="KW-1185">Reference proteome</keyword>
<dbReference type="SUPFAM" id="SSF56112">
    <property type="entry name" value="Protein kinase-like (PK-like)"/>
    <property type="match status" value="1"/>
</dbReference>
<evidence type="ECO:0000313" key="7">
    <source>
        <dbReference type="EMBL" id="GGC40537.1"/>
    </source>
</evidence>
<dbReference type="InterPro" id="IPR019734">
    <property type="entry name" value="TPR_rpt"/>
</dbReference>
<dbReference type="SMART" id="SM00028">
    <property type="entry name" value="TPR"/>
    <property type="match status" value="3"/>
</dbReference>
<dbReference type="InterPro" id="IPR017441">
    <property type="entry name" value="Protein_kinase_ATP_BS"/>
</dbReference>